<keyword evidence="11" id="KW-1185">Reference proteome</keyword>
<comment type="subcellular location">
    <subcellularLocation>
        <location evidence="1 8">Cell outer membrane</location>
        <topology evidence="1 8">Multi-pass membrane protein</topology>
    </subcellularLocation>
</comment>
<accession>A0A8J3CYS3</accession>
<evidence type="ECO:0000256" key="4">
    <source>
        <dbReference type="ARBA" id="ARBA00022692"/>
    </source>
</evidence>
<dbReference type="Gene3D" id="2.40.170.20">
    <property type="entry name" value="TonB-dependent receptor, beta-barrel domain"/>
    <property type="match status" value="1"/>
</dbReference>
<protein>
    <submittedName>
        <fullName evidence="10">TonB-dependent receptor</fullName>
    </submittedName>
</protein>
<dbReference type="InterPro" id="IPR036942">
    <property type="entry name" value="Beta-barrel_TonB_sf"/>
</dbReference>
<keyword evidence="6 8" id="KW-0472">Membrane</keyword>
<evidence type="ECO:0000256" key="6">
    <source>
        <dbReference type="ARBA" id="ARBA00023136"/>
    </source>
</evidence>
<evidence type="ECO:0000256" key="7">
    <source>
        <dbReference type="ARBA" id="ARBA00023237"/>
    </source>
</evidence>
<sequence length="607" mass="69440">MHLGDTLELNVVEVKGPDLEKYAAGQQLLRLQEKDLQDFRGDALTEVLQRRTGLFLRQHGPGMLASLTMRGTSAGHNAVFWNGLPINSPSLGQADFSILPTAAIDQVDIHLGSSGALYGTDAIGGAVHLGTRQLFNQGHRLEVGSVLGSFGRWDRSLAYSYSNQAFSTKTRAYRQHSRNDFPFRNLSRINTPIERMPNGEVTQQGFLQDLAWNISIRQQLHVAIWYNEADRQIIPIIGSNTQDQQQDRNLRAMLDYLHFEGKNTWNVKAGIVFDELIFNIAAVNKTQQYFLSGELDRNWNDRQSSRTGFRLTQIDGQLDTYEAQEQRWELYHSQKILPSPHLTLTANLRQFVYDGNWAPFTPSIGGDWNFLRTANQKLSLGFAAARSFKVPTLNDRFWNPGGNPDLLPEDSYSSEISLQQELTTNGFAIKQHLTLYRMWVDNWIIWLPRGNIWSPENIRSVINSGLEYRAQVEKKMGANHWSFTGIYNWVQAINQTNSSANDQSKGNQLPYTPEHKVMGTLDWQRNSWSAFLSSHWVSERFVATDNQLSVAPYELVDIGFRYQFNFLNTKKLNAGFHINNLLDKEYHIMRLRPMPGRNYQFNCTITL</sequence>
<evidence type="ECO:0000313" key="10">
    <source>
        <dbReference type="EMBL" id="GHB44163.1"/>
    </source>
</evidence>
<organism evidence="10 11">
    <name type="scientific">Mongoliitalea lutea</name>
    <dbReference type="NCBI Taxonomy" id="849756"/>
    <lineage>
        <taxon>Bacteria</taxon>
        <taxon>Pseudomonadati</taxon>
        <taxon>Bacteroidota</taxon>
        <taxon>Cytophagia</taxon>
        <taxon>Cytophagales</taxon>
        <taxon>Cyclobacteriaceae</taxon>
        <taxon>Mongoliitalea</taxon>
    </lineage>
</organism>
<dbReference type="Pfam" id="PF07715">
    <property type="entry name" value="Plug"/>
    <property type="match status" value="1"/>
</dbReference>
<dbReference type="PROSITE" id="PS52016">
    <property type="entry name" value="TONB_DEPENDENT_REC_3"/>
    <property type="match status" value="1"/>
</dbReference>
<dbReference type="Gene3D" id="2.170.130.10">
    <property type="entry name" value="TonB-dependent receptor, plug domain"/>
    <property type="match status" value="1"/>
</dbReference>
<dbReference type="GO" id="GO:0015344">
    <property type="term" value="F:siderophore uptake transmembrane transporter activity"/>
    <property type="evidence" value="ECO:0007669"/>
    <property type="project" value="TreeGrafter"/>
</dbReference>
<dbReference type="PANTHER" id="PTHR30069">
    <property type="entry name" value="TONB-DEPENDENT OUTER MEMBRANE RECEPTOR"/>
    <property type="match status" value="1"/>
</dbReference>
<keyword evidence="5" id="KW-0732">Signal</keyword>
<comment type="similarity">
    <text evidence="8">Belongs to the TonB-dependent receptor family.</text>
</comment>
<keyword evidence="7 8" id="KW-0998">Cell outer membrane</keyword>
<evidence type="ECO:0000313" key="11">
    <source>
        <dbReference type="Proteomes" id="UP000642809"/>
    </source>
</evidence>
<reference evidence="10" key="1">
    <citation type="journal article" date="2014" name="Int. J. Syst. Evol. Microbiol.">
        <title>Complete genome sequence of Corynebacterium casei LMG S-19264T (=DSM 44701T), isolated from a smear-ripened cheese.</title>
        <authorList>
            <consortium name="US DOE Joint Genome Institute (JGI-PGF)"/>
            <person name="Walter F."/>
            <person name="Albersmeier A."/>
            <person name="Kalinowski J."/>
            <person name="Ruckert C."/>
        </authorList>
    </citation>
    <scope>NUCLEOTIDE SEQUENCE</scope>
    <source>
        <strain evidence="10">KCTC 23224</strain>
    </source>
</reference>
<dbReference type="SUPFAM" id="SSF56935">
    <property type="entry name" value="Porins"/>
    <property type="match status" value="1"/>
</dbReference>
<dbReference type="Proteomes" id="UP000642809">
    <property type="component" value="Unassembled WGS sequence"/>
</dbReference>
<dbReference type="AlphaFoldDB" id="A0A8J3CYS3"/>
<keyword evidence="3 8" id="KW-1134">Transmembrane beta strand</keyword>
<keyword evidence="4 8" id="KW-0812">Transmembrane</keyword>
<gene>
    <name evidence="10" type="ORF">GCM10008106_26440</name>
</gene>
<evidence type="ECO:0000256" key="2">
    <source>
        <dbReference type="ARBA" id="ARBA00022448"/>
    </source>
</evidence>
<dbReference type="GO" id="GO:0009279">
    <property type="term" value="C:cell outer membrane"/>
    <property type="evidence" value="ECO:0007669"/>
    <property type="project" value="UniProtKB-SubCell"/>
</dbReference>
<reference evidence="10" key="2">
    <citation type="submission" date="2020-09" db="EMBL/GenBank/DDBJ databases">
        <authorList>
            <person name="Sun Q."/>
            <person name="Kim S."/>
        </authorList>
    </citation>
    <scope>NUCLEOTIDE SEQUENCE</scope>
    <source>
        <strain evidence="10">KCTC 23224</strain>
    </source>
</reference>
<evidence type="ECO:0000256" key="5">
    <source>
        <dbReference type="ARBA" id="ARBA00022729"/>
    </source>
</evidence>
<dbReference type="PANTHER" id="PTHR30069:SF29">
    <property type="entry name" value="HEMOGLOBIN AND HEMOGLOBIN-HAPTOGLOBIN-BINDING PROTEIN 1-RELATED"/>
    <property type="match status" value="1"/>
</dbReference>
<dbReference type="GO" id="GO:0044718">
    <property type="term" value="P:siderophore transmembrane transport"/>
    <property type="evidence" value="ECO:0007669"/>
    <property type="project" value="TreeGrafter"/>
</dbReference>
<name>A0A8J3CYS3_9BACT</name>
<dbReference type="InterPro" id="IPR039426">
    <property type="entry name" value="TonB-dep_rcpt-like"/>
</dbReference>
<evidence type="ECO:0000256" key="3">
    <source>
        <dbReference type="ARBA" id="ARBA00022452"/>
    </source>
</evidence>
<evidence type="ECO:0000256" key="8">
    <source>
        <dbReference type="PROSITE-ProRule" id="PRU01360"/>
    </source>
</evidence>
<dbReference type="EMBL" id="BMYF01000017">
    <property type="protein sequence ID" value="GHB44163.1"/>
    <property type="molecule type" value="Genomic_DNA"/>
</dbReference>
<dbReference type="InterPro" id="IPR037066">
    <property type="entry name" value="Plug_dom_sf"/>
</dbReference>
<evidence type="ECO:0000259" key="9">
    <source>
        <dbReference type="Pfam" id="PF07715"/>
    </source>
</evidence>
<keyword evidence="2 8" id="KW-0813">Transport</keyword>
<feature type="domain" description="TonB-dependent receptor plug" evidence="9">
    <location>
        <begin position="31"/>
        <end position="126"/>
    </location>
</feature>
<proteinExistence type="inferred from homology"/>
<evidence type="ECO:0000256" key="1">
    <source>
        <dbReference type="ARBA" id="ARBA00004571"/>
    </source>
</evidence>
<keyword evidence="10" id="KW-0675">Receptor</keyword>
<dbReference type="InterPro" id="IPR012910">
    <property type="entry name" value="Plug_dom"/>
</dbReference>
<comment type="caution">
    <text evidence="10">The sequence shown here is derived from an EMBL/GenBank/DDBJ whole genome shotgun (WGS) entry which is preliminary data.</text>
</comment>